<dbReference type="InterPro" id="IPR042216">
    <property type="entry name" value="MitoNEET_CISD"/>
</dbReference>
<dbReference type="Proteomes" id="UP000005297">
    <property type="component" value="Unassembled WGS sequence"/>
</dbReference>
<feature type="domain" description="Iron-binding zinc finger CDGSH type" evidence="5">
    <location>
        <begin position="16"/>
        <end position="52"/>
    </location>
</feature>
<keyword evidence="1" id="KW-0001">2Fe-2S</keyword>
<reference evidence="6 7" key="1">
    <citation type="submission" date="2006-09" db="EMBL/GenBank/DDBJ databases">
        <authorList>
            <person name="Emerson D."/>
            <person name="Ferriera S."/>
            <person name="Johnson J."/>
            <person name="Kravitz S."/>
            <person name="Halpern A."/>
            <person name="Remington K."/>
            <person name="Beeson K."/>
            <person name="Tran B."/>
            <person name="Rogers Y.-H."/>
            <person name="Friedman R."/>
            <person name="Venter J.C."/>
        </authorList>
    </citation>
    <scope>NUCLEOTIDE SEQUENCE [LARGE SCALE GENOMIC DNA]</scope>
    <source>
        <strain evidence="6 7">PV-1</strain>
    </source>
</reference>
<evidence type="ECO:0000256" key="2">
    <source>
        <dbReference type="ARBA" id="ARBA00022723"/>
    </source>
</evidence>
<name>Q0EZY9_9PROT</name>
<evidence type="ECO:0000313" key="7">
    <source>
        <dbReference type="Proteomes" id="UP000005297"/>
    </source>
</evidence>
<sequence length="85" mass="9338">MNLQEINMSEVTIASTKPAVLELEPGTYYWCACGKSANQPFCDGSHAGTSFTPQAFEVTEKKKVALCQCKHTKNPPFCDASHKKL</sequence>
<dbReference type="InterPro" id="IPR052950">
    <property type="entry name" value="CISD"/>
</dbReference>
<dbReference type="GO" id="GO:0005737">
    <property type="term" value="C:cytoplasm"/>
    <property type="evidence" value="ECO:0007669"/>
    <property type="project" value="UniProtKB-ARBA"/>
</dbReference>
<dbReference type="EMBL" id="AATS01000005">
    <property type="protein sequence ID" value="EAU54895.1"/>
    <property type="molecule type" value="Genomic_DNA"/>
</dbReference>
<keyword evidence="7" id="KW-1185">Reference proteome</keyword>
<dbReference type="eggNOG" id="COG3369">
    <property type="taxonomic scope" value="Bacteria"/>
</dbReference>
<dbReference type="GO" id="GO:0051537">
    <property type="term" value="F:2 iron, 2 sulfur cluster binding"/>
    <property type="evidence" value="ECO:0007669"/>
    <property type="project" value="UniProtKB-KW"/>
</dbReference>
<protein>
    <recommendedName>
        <fullName evidence="5">Iron-binding zinc finger CDGSH type domain-containing protein</fullName>
    </recommendedName>
</protein>
<dbReference type="HOGENOM" id="CLU_145019_2_0_0"/>
<evidence type="ECO:0000256" key="3">
    <source>
        <dbReference type="ARBA" id="ARBA00023004"/>
    </source>
</evidence>
<dbReference type="Gene3D" id="3.40.5.90">
    <property type="entry name" value="CDGSH iron-sulfur domain, mitoNEET-type"/>
    <property type="match status" value="2"/>
</dbReference>
<feature type="domain" description="Iron-binding zinc finger CDGSH type" evidence="5">
    <location>
        <begin position="53"/>
        <end position="84"/>
    </location>
</feature>
<dbReference type="STRING" id="314344.AL013_11310"/>
<dbReference type="Pfam" id="PF09360">
    <property type="entry name" value="zf-CDGSH"/>
    <property type="match status" value="2"/>
</dbReference>
<accession>Q0EZY9</accession>
<evidence type="ECO:0000256" key="1">
    <source>
        <dbReference type="ARBA" id="ARBA00022714"/>
    </source>
</evidence>
<dbReference type="InParanoid" id="Q0EZY9"/>
<comment type="caution">
    <text evidence="6">The sequence shown here is derived from an EMBL/GenBank/DDBJ whole genome shotgun (WGS) entry which is preliminary data.</text>
</comment>
<evidence type="ECO:0000256" key="4">
    <source>
        <dbReference type="ARBA" id="ARBA00023014"/>
    </source>
</evidence>
<dbReference type="GO" id="GO:0046872">
    <property type="term" value="F:metal ion binding"/>
    <property type="evidence" value="ECO:0007669"/>
    <property type="project" value="UniProtKB-KW"/>
</dbReference>
<evidence type="ECO:0000313" key="6">
    <source>
        <dbReference type="EMBL" id="EAU54895.1"/>
    </source>
</evidence>
<organism evidence="6 7">
    <name type="scientific">Mariprofundus ferrooxydans PV-1</name>
    <dbReference type="NCBI Taxonomy" id="314345"/>
    <lineage>
        <taxon>Bacteria</taxon>
        <taxon>Pseudomonadati</taxon>
        <taxon>Pseudomonadota</taxon>
        <taxon>Candidatius Mariprofundia</taxon>
        <taxon>Mariprofundales</taxon>
        <taxon>Mariprofundaceae</taxon>
        <taxon>Mariprofundus</taxon>
    </lineage>
</organism>
<keyword evidence="3" id="KW-0408">Iron</keyword>
<dbReference type="PANTHER" id="PTHR46491">
    <property type="entry name" value="CDGSH IRON SULFUR DOMAIN PROTEIN HOMOLOG"/>
    <property type="match status" value="1"/>
</dbReference>
<dbReference type="SMART" id="SM00704">
    <property type="entry name" value="ZnF_CDGSH"/>
    <property type="match status" value="2"/>
</dbReference>
<dbReference type="PANTHER" id="PTHR46491:SF3">
    <property type="entry name" value="CDGSH IRON-SULFUR DOMAIN-CONTAINING PROTEIN 3, MITOCHONDRIAL"/>
    <property type="match status" value="1"/>
</dbReference>
<dbReference type="AlphaFoldDB" id="Q0EZY9"/>
<dbReference type="InterPro" id="IPR018967">
    <property type="entry name" value="FeS-contain_CDGSH-typ"/>
</dbReference>
<keyword evidence="4" id="KW-0411">Iron-sulfur</keyword>
<keyword evidence="2" id="KW-0479">Metal-binding</keyword>
<proteinExistence type="predicted"/>
<evidence type="ECO:0000259" key="5">
    <source>
        <dbReference type="SMART" id="SM00704"/>
    </source>
</evidence>
<gene>
    <name evidence="6" type="ORF">SPV1_09378</name>
</gene>